<dbReference type="EMBL" id="CM031814">
    <property type="protein sequence ID" value="KAG6649843.1"/>
    <property type="molecule type" value="Genomic_DNA"/>
</dbReference>
<evidence type="ECO:0000313" key="1">
    <source>
        <dbReference type="EMBL" id="KAG6649843.1"/>
    </source>
</evidence>
<proteinExistence type="predicted"/>
<sequence>MMTVSGVMYPDTCPSESVDLVGDGNVVLEARVALVIREKPRVIGSWHWTYKKKNGSWHWKGLFLLGSKTRRAVVIPDRSNNYIWRLGVICELLQVQFVQLSKGRDRLALVTRSDLSSAAGTREEPLCCLLLIIHCTRERLIL</sequence>
<name>A0A8T1Q5Z1_CARIL</name>
<protein>
    <submittedName>
        <fullName evidence="1">Uncharacterized protein</fullName>
    </submittedName>
</protein>
<dbReference type="Proteomes" id="UP000811609">
    <property type="component" value="Chromosome 6"/>
</dbReference>
<dbReference type="AlphaFoldDB" id="A0A8T1Q5Z1"/>
<reference evidence="1" key="1">
    <citation type="submission" date="2020-12" db="EMBL/GenBank/DDBJ databases">
        <title>WGS assembly of Carya illinoinensis cv. Pawnee.</title>
        <authorList>
            <person name="Platts A."/>
            <person name="Shu S."/>
            <person name="Wright S."/>
            <person name="Barry K."/>
            <person name="Edger P."/>
            <person name="Pires J.C."/>
            <person name="Schmutz J."/>
        </authorList>
    </citation>
    <scope>NUCLEOTIDE SEQUENCE</scope>
    <source>
        <tissue evidence="1">Leaf</tissue>
    </source>
</reference>
<evidence type="ECO:0000313" key="2">
    <source>
        <dbReference type="Proteomes" id="UP000811609"/>
    </source>
</evidence>
<comment type="caution">
    <text evidence="1">The sequence shown here is derived from an EMBL/GenBank/DDBJ whole genome shotgun (WGS) entry which is preliminary data.</text>
</comment>
<keyword evidence="2" id="KW-1185">Reference proteome</keyword>
<organism evidence="1 2">
    <name type="scientific">Carya illinoinensis</name>
    <name type="common">Pecan</name>
    <dbReference type="NCBI Taxonomy" id="32201"/>
    <lineage>
        <taxon>Eukaryota</taxon>
        <taxon>Viridiplantae</taxon>
        <taxon>Streptophyta</taxon>
        <taxon>Embryophyta</taxon>
        <taxon>Tracheophyta</taxon>
        <taxon>Spermatophyta</taxon>
        <taxon>Magnoliopsida</taxon>
        <taxon>eudicotyledons</taxon>
        <taxon>Gunneridae</taxon>
        <taxon>Pentapetalae</taxon>
        <taxon>rosids</taxon>
        <taxon>fabids</taxon>
        <taxon>Fagales</taxon>
        <taxon>Juglandaceae</taxon>
        <taxon>Carya</taxon>
    </lineage>
</organism>
<gene>
    <name evidence="1" type="ORF">CIPAW_06G001300</name>
</gene>
<accession>A0A8T1Q5Z1</accession>